<dbReference type="InterPro" id="IPR050879">
    <property type="entry name" value="Acyltransferase_3"/>
</dbReference>
<feature type="transmembrane region" description="Helical" evidence="1">
    <location>
        <begin position="260"/>
        <end position="291"/>
    </location>
</feature>
<reference evidence="4" key="1">
    <citation type="journal article" date="2021" name="BMC Genomics">
        <title>Chromosome-level genome assembly and manually-curated proteome of model necrotroph Parastagonospora nodorum Sn15 reveals a genome-wide trove of candidate effector homologs, and redundancy of virulence-related functions within an accessory chromosome.</title>
        <authorList>
            <person name="Bertazzoni S."/>
            <person name="Jones D.A.B."/>
            <person name="Phan H.T."/>
            <person name="Tan K.-C."/>
            <person name="Hane J.K."/>
        </authorList>
    </citation>
    <scope>NUCLEOTIDE SEQUENCE [LARGE SCALE GENOMIC DNA]</scope>
    <source>
        <strain evidence="4">SN15 / ATCC MYA-4574 / FGSC 10173)</strain>
    </source>
</reference>
<evidence type="ECO:0000313" key="4">
    <source>
        <dbReference type="Proteomes" id="UP000663193"/>
    </source>
</evidence>
<protein>
    <recommendedName>
        <fullName evidence="2">Acyltransferase 3 domain-containing protein</fullName>
    </recommendedName>
</protein>
<organism evidence="3 4">
    <name type="scientific">Phaeosphaeria nodorum (strain SN15 / ATCC MYA-4574 / FGSC 10173)</name>
    <name type="common">Glume blotch fungus</name>
    <name type="synonym">Parastagonospora nodorum</name>
    <dbReference type="NCBI Taxonomy" id="321614"/>
    <lineage>
        <taxon>Eukaryota</taxon>
        <taxon>Fungi</taxon>
        <taxon>Dikarya</taxon>
        <taxon>Ascomycota</taxon>
        <taxon>Pezizomycotina</taxon>
        <taxon>Dothideomycetes</taxon>
        <taxon>Pleosporomycetidae</taxon>
        <taxon>Pleosporales</taxon>
        <taxon>Pleosporineae</taxon>
        <taxon>Phaeosphaeriaceae</taxon>
        <taxon>Parastagonospora</taxon>
    </lineage>
</organism>
<keyword evidence="4" id="KW-1185">Reference proteome</keyword>
<dbReference type="KEGG" id="pno:SNOG_07612"/>
<evidence type="ECO:0000259" key="2">
    <source>
        <dbReference type="Pfam" id="PF01757"/>
    </source>
</evidence>
<dbReference type="Pfam" id="PF01757">
    <property type="entry name" value="Acyl_transf_3"/>
    <property type="match status" value="1"/>
</dbReference>
<feature type="transmembrane region" description="Helical" evidence="1">
    <location>
        <begin position="424"/>
        <end position="446"/>
    </location>
</feature>
<dbReference type="PANTHER" id="PTHR23028:SF134">
    <property type="entry name" value="PUTATIVE (AFU_ORTHOLOGUE AFUA_4G08520)-RELATED"/>
    <property type="match status" value="1"/>
</dbReference>
<gene>
    <name evidence="3" type="ORF">JI435_076120</name>
</gene>
<keyword evidence="1" id="KW-0812">Transmembrane</keyword>
<dbReference type="InterPro" id="IPR002656">
    <property type="entry name" value="Acyl_transf_3_dom"/>
</dbReference>
<proteinExistence type="predicted"/>
<keyword evidence="1" id="KW-1133">Transmembrane helix</keyword>
<keyword evidence="1" id="KW-0472">Membrane</keyword>
<dbReference type="OMA" id="APHEERI"/>
<evidence type="ECO:0000313" key="3">
    <source>
        <dbReference type="EMBL" id="QRC94367.1"/>
    </source>
</evidence>
<dbReference type="GO" id="GO:0016747">
    <property type="term" value="F:acyltransferase activity, transferring groups other than amino-acyl groups"/>
    <property type="evidence" value="ECO:0007669"/>
    <property type="project" value="InterPro"/>
</dbReference>
<sequence>MARQPVMIPLKFEKQQGLYKFLHRLLSKCFPIPPRAFSRSSSSIPPSSRPLRPTAWLDGVRGISAFLIFIYHFQHMFHNAYWYGYGSNGGVDDDWEFQLPILRLIPNGQTQVSVFYVLSGISLSLRPLQLARSHDWEKCLDTLFSSIFRRALRLYLPILVVQIGVLIATLLGFFNHAYALHSDWPFGGTNEVMHTVFASNRAQIQDWIQAMWTFADPFVPNRPAYDVHLWTIPIQFRNSIILFATLLGSAKLKPRVRISLTVLLVAYCICVNQSATALFYAGMGIAEFILIQADTVQRCSNTGTRNDGGKFLSRACWFAICYAGLHLLSWPPINSHRSLGFVTLNEIAPRFIESPGETGERIGAALFVLALSGCASLRRPFETPWAIYLGDISFPLYIVHGPLNHMIGLSLVQTIWKITGSESLVGYETGVFLAFCIMVVVVVWVAELFTRTVDELCVRLGRALQSKWTVKMAKPRTKTRSSLRIGEP</sequence>
<feature type="transmembrane region" description="Helical" evidence="1">
    <location>
        <begin position="154"/>
        <end position="174"/>
    </location>
</feature>
<feature type="domain" description="Acyltransferase 3" evidence="2">
    <location>
        <begin position="55"/>
        <end position="446"/>
    </location>
</feature>
<dbReference type="OrthoDB" id="5819582at2759"/>
<dbReference type="VEuPathDB" id="FungiDB:JI435_076120"/>
<dbReference type="RefSeq" id="XP_001797947.1">
    <property type="nucleotide sequence ID" value="XM_001797895.1"/>
</dbReference>
<feature type="transmembrane region" description="Helical" evidence="1">
    <location>
        <begin position="311"/>
        <end position="330"/>
    </location>
</feature>
<dbReference type="AlphaFoldDB" id="A0A7U2EWR1"/>
<accession>A0A7U2EWR1</accession>
<evidence type="ECO:0000256" key="1">
    <source>
        <dbReference type="SAM" id="Phobius"/>
    </source>
</evidence>
<dbReference type="PANTHER" id="PTHR23028">
    <property type="entry name" value="ACETYLTRANSFERASE"/>
    <property type="match status" value="1"/>
</dbReference>
<name>A0A7U2EWR1_PHANO</name>
<dbReference type="Proteomes" id="UP000663193">
    <property type="component" value="Chromosome 4"/>
</dbReference>
<dbReference type="EMBL" id="CP069026">
    <property type="protein sequence ID" value="QRC94367.1"/>
    <property type="molecule type" value="Genomic_DNA"/>
</dbReference>